<dbReference type="AlphaFoldDB" id="A0A316Z7A7"/>
<feature type="compositionally biased region" description="Basic and acidic residues" evidence="1">
    <location>
        <begin position="320"/>
        <end position="349"/>
    </location>
</feature>
<feature type="compositionally biased region" description="Polar residues" evidence="1">
    <location>
        <begin position="310"/>
        <end position="319"/>
    </location>
</feature>
<feature type="transmembrane region" description="Helical" evidence="2">
    <location>
        <begin position="185"/>
        <end position="207"/>
    </location>
</feature>
<keyword evidence="2" id="KW-0472">Membrane</keyword>
<keyword evidence="2" id="KW-1133">Transmembrane helix</keyword>
<feature type="transmembrane region" description="Helical" evidence="2">
    <location>
        <begin position="104"/>
        <end position="125"/>
    </location>
</feature>
<proteinExistence type="predicted"/>
<evidence type="ECO:0000313" key="4">
    <source>
        <dbReference type="Proteomes" id="UP000245946"/>
    </source>
</evidence>
<feature type="compositionally biased region" description="Pro residues" evidence="1">
    <location>
        <begin position="259"/>
        <end position="269"/>
    </location>
</feature>
<keyword evidence="2" id="KW-0812">Transmembrane</keyword>
<feature type="region of interest" description="Disordered" evidence="1">
    <location>
        <begin position="228"/>
        <end position="349"/>
    </location>
</feature>
<feature type="transmembrane region" description="Helical" evidence="2">
    <location>
        <begin position="74"/>
        <end position="92"/>
    </location>
</feature>
<feature type="transmembrane region" description="Helical" evidence="2">
    <location>
        <begin position="36"/>
        <end position="54"/>
    </location>
</feature>
<dbReference type="Proteomes" id="UP000245946">
    <property type="component" value="Unassembled WGS sequence"/>
</dbReference>
<name>A0A316Z7A7_9BASI</name>
<feature type="compositionally biased region" description="Low complexity" evidence="1">
    <location>
        <begin position="247"/>
        <end position="258"/>
    </location>
</feature>
<dbReference type="OrthoDB" id="3352285at2759"/>
<accession>A0A316Z7A7</accession>
<dbReference type="EMBL" id="KZ819294">
    <property type="protein sequence ID" value="PWN97657.1"/>
    <property type="molecule type" value="Genomic_DNA"/>
</dbReference>
<reference evidence="3 4" key="1">
    <citation type="journal article" date="2018" name="Mol. Biol. Evol.">
        <title>Broad Genomic Sampling Reveals a Smut Pathogenic Ancestry of the Fungal Clade Ustilaginomycotina.</title>
        <authorList>
            <person name="Kijpornyongpan T."/>
            <person name="Mondo S.J."/>
            <person name="Barry K."/>
            <person name="Sandor L."/>
            <person name="Lee J."/>
            <person name="Lipzen A."/>
            <person name="Pangilinan J."/>
            <person name="LaButti K."/>
            <person name="Hainaut M."/>
            <person name="Henrissat B."/>
            <person name="Grigoriev I.V."/>
            <person name="Spatafora J.W."/>
            <person name="Aime M.C."/>
        </authorList>
    </citation>
    <scope>NUCLEOTIDE SEQUENCE [LARGE SCALE GENOMIC DNA]</scope>
    <source>
        <strain evidence="3 4">MCA 4186</strain>
    </source>
</reference>
<dbReference type="RefSeq" id="XP_025597936.1">
    <property type="nucleotide sequence ID" value="XM_025744184.1"/>
</dbReference>
<sequence>MQHELPYSSSSAPAASAGPRLSLPARLAQRVSLRPVLLFSSLFSAIYLFLVAASSFRRADDTQTTENGLYTREIVPAILFLVAAAIEVLGFAGAITQRLVLARAYAYASLGGWAAIAAAQLYTIVTHYTMKANVINACTARNTGAYSVDDSYWLWSSSSSGGHQLTADEARASCQEAWSRSKTTLIAALILSLALGALFVLFAFGFVRQLLDPSSVRVARGRTQVFENHQDPFAGPGATDPYDARRGPYSYPPAAGGPYAPPAGMPPGYAPRDSFEYEPDSKSPAGHGGYDYGYSAFESRDSLSGARPGSSRNVATQEGNVRRKDSNETLRGVEEPTKGRRTSDDAPRI</sequence>
<evidence type="ECO:0000256" key="2">
    <source>
        <dbReference type="SAM" id="Phobius"/>
    </source>
</evidence>
<keyword evidence="4" id="KW-1185">Reference proteome</keyword>
<protein>
    <submittedName>
        <fullName evidence="3">Uncharacterized protein</fullName>
    </submittedName>
</protein>
<organism evidence="3 4">
    <name type="scientific">Tilletiopsis washingtonensis</name>
    <dbReference type="NCBI Taxonomy" id="58919"/>
    <lineage>
        <taxon>Eukaryota</taxon>
        <taxon>Fungi</taxon>
        <taxon>Dikarya</taxon>
        <taxon>Basidiomycota</taxon>
        <taxon>Ustilaginomycotina</taxon>
        <taxon>Exobasidiomycetes</taxon>
        <taxon>Entylomatales</taxon>
        <taxon>Entylomatales incertae sedis</taxon>
        <taxon>Tilletiopsis</taxon>
    </lineage>
</organism>
<gene>
    <name evidence="3" type="ORF">FA09DRAFT_339149</name>
</gene>
<evidence type="ECO:0000256" key="1">
    <source>
        <dbReference type="SAM" id="MobiDB-lite"/>
    </source>
</evidence>
<evidence type="ECO:0000313" key="3">
    <source>
        <dbReference type="EMBL" id="PWN97657.1"/>
    </source>
</evidence>
<dbReference type="GeneID" id="37271728"/>